<gene>
    <name evidence="4" type="ORF">GCM10010170_053620</name>
</gene>
<evidence type="ECO:0000256" key="2">
    <source>
        <dbReference type="ARBA" id="ARBA00023163"/>
    </source>
</evidence>
<dbReference type="Gene3D" id="3.40.50.880">
    <property type="match status" value="1"/>
</dbReference>
<dbReference type="SUPFAM" id="SSF52317">
    <property type="entry name" value="Class I glutamine amidotransferase-like"/>
    <property type="match status" value="1"/>
</dbReference>
<evidence type="ECO:0000259" key="3">
    <source>
        <dbReference type="PROSITE" id="PS01124"/>
    </source>
</evidence>
<dbReference type="InterPro" id="IPR052158">
    <property type="entry name" value="INH-QAR"/>
</dbReference>
<dbReference type="EMBL" id="BAAARV010000046">
    <property type="protein sequence ID" value="GAA2359372.1"/>
    <property type="molecule type" value="Genomic_DNA"/>
</dbReference>
<dbReference type="SUPFAM" id="SSF46689">
    <property type="entry name" value="Homeodomain-like"/>
    <property type="match status" value="2"/>
</dbReference>
<dbReference type="Pfam" id="PF01965">
    <property type="entry name" value="DJ-1_PfpI"/>
    <property type="match status" value="1"/>
</dbReference>
<dbReference type="PROSITE" id="PS01124">
    <property type="entry name" value="HTH_ARAC_FAMILY_2"/>
    <property type="match status" value="1"/>
</dbReference>
<dbReference type="Proteomes" id="UP001501444">
    <property type="component" value="Unassembled WGS sequence"/>
</dbReference>
<dbReference type="CDD" id="cd03137">
    <property type="entry name" value="GATase1_AraC_1"/>
    <property type="match status" value="1"/>
</dbReference>
<keyword evidence="1" id="KW-0805">Transcription regulation</keyword>
<feature type="domain" description="HTH araC/xylS-type" evidence="3">
    <location>
        <begin position="252"/>
        <end position="349"/>
    </location>
</feature>
<dbReference type="InterPro" id="IPR009057">
    <property type="entry name" value="Homeodomain-like_sf"/>
</dbReference>
<accession>A0ABN3GRU3</accession>
<evidence type="ECO:0000256" key="1">
    <source>
        <dbReference type="ARBA" id="ARBA00023015"/>
    </source>
</evidence>
<dbReference type="InterPro" id="IPR002818">
    <property type="entry name" value="DJ-1/PfpI"/>
</dbReference>
<dbReference type="InterPro" id="IPR018060">
    <property type="entry name" value="HTH_AraC"/>
</dbReference>
<comment type="caution">
    <text evidence="4">The sequence shown here is derived from an EMBL/GenBank/DDBJ whole genome shotgun (WGS) entry which is preliminary data.</text>
</comment>
<name>A0ABN3GRU3_9ACTN</name>
<keyword evidence="5" id="KW-1185">Reference proteome</keyword>
<evidence type="ECO:0000313" key="5">
    <source>
        <dbReference type="Proteomes" id="UP001501444"/>
    </source>
</evidence>
<dbReference type="InterPro" id="IPR029062">
    <property type="entry name" value="Class_I_gatase-like"/>
</dbReference>
<dbReference type="Gene3D" id="1.10.10.60">
    <property type="entry name" value="Homeodomain-like"/>
    <property type="match status" value="1"/>
</dbReference>
<dbReference type="Pfam" id="PF12833">
    <property type="entry name" value="HTH_18"/>
    <property type="match status" value="1"/>
</dbReference>
<keyword evidence="2" id="KW-0804">Transcription</keyword>
<dbReference type="PANTHER" id="PTHR43130:SF3">
    <property type="entry name" value="HTH-TYPE TRANSCRIPTIONAL REGULATOR RV1931C"/>
    <property type="match status" value="1"/>
</dbReference>
<reference evidence="4 5" key="1">
    <citation type="journal article" date="2019" name="Int. J. Syst. Evol. Microbiol.">
        <title>The Global Catalogue of Microorganisms (GCM) 10K type strain sequencing project: providing services to taxonomists for standard genome sequencing and annotation.</title>
        <authorList>
            <consortium name="The Broad Institute Genomics Platform"/>
            <consortium name="The Broad Institute Genome Sequencing Center for Infectious Disease"/>
            <person name="Wu L."/>
            <person name="Ma J."/>
        </authorList>
    </citation>
    <scope>NUCLEOTIDE SEQUENCE [LARGE SCALE GENOMIC DNA]</scope>
    <source>
        <strain evidence="4 5">JCM 3272</strain>
    </source>
</reference>
<sequence>MFWERGKDGPGWYAMDPTDADILLAATADWRDERWGCAVTRRIAFVVFDGMKMLDVAGPAEVFAEANRFGAGYSLTYVSPSGTPATTSVGTRLEVGGAVQDLGAVDTAVVSGGDVLVTEPIPRSLVEAIQYLHPRVRRLVSICTGSFALAAAGVLAARRATTHWRHASLLARANPDIRVEPDALFVEDRGVFTSAGVSAGIDLALALVEGDHGPDLARDVARSLVMFMQRPGGQSQFSAPLTVQAPRTPMLRDALDLVAAHPELDHSAQSLAAHVGVSPRHLARLFAAELDTSPARFVERTRLDHAKALLDAGHSVAETARRVGFGSAETMRRLFVARLGVSPSQYRTRFATTSPRNSSGSLR</sequence>
<protein>
    <submittedName>
        <fullName evidence="4">GlxA family transcriptional regulator</fullName>
    </submittedName>
</protein>
<proteinExistence type="predicted"/>
<evidence type="ECO:0000313" key="4">
    <source>
        <dbReference type="EMBL" id="GAA2359372.1"/>
    </source>
</evidence>
<organism evidence="4 5">
    <name type="scientific">Dactylosporangium salmoneum</name>
    <dbReference type="NCBI Taxonomy" id="53361"/>
    <lineage>
        <taxon>Bacteria</taxon>
        <taxon>Bacillati</taxon>
        <taxon>Actinomycetota</taxon>
        <taxon>Actinomycetes</taxon>
        <taxon>Micromonosporales</taxon>
        <taxon>Micromonosporaceae</taxon>
        <taxon>Dactylosporangium</taxon>
    </lineage>
</organism>
<dbReference type="SMART" id="SM00342">
    <property type="entry name" value="HTH_ARAC"/>
    <property type="match status" value="1"/>
</dbReference>
<dbReference type="PANTHER" id="PTHR43130">
    <property type="entry name" value="ARAC-FAMILY TRANSCRIPTIONAL REGULATOR"/>
    <property type="match status" value="1"/>
</dbReference>